<keyword evidence="2" id="KW-1185">Reference proteome</keyword>
<gene>
    <name evidence="1" type="ORF">ILYODFUR_027957</name>
</gene>
<accession>A0ABV0T176</accession>
<evidence type="ECO:0000313" key="2">
    <source>
        <dbReference type="Proteomes" id="UP001482620"/>
    </source>
</evidence>
<dbReference type="EMBL" id="JAHRIQ010015334">
    <property type="protein sequence ID" value="MEQ2226486.1"/>
    <property type="molecule type" value="Genomic_DNA"/>
</dbReference>
<evidence type="ECO:0000313" key="1">
    <source>
        <dbReference type="EMBL" id="MEQ2226486.1"/>
    </source>
</evidence>
<name>A0ABV0T176_9TELE</name>
<dbReference type="Proteomes" id="UP001482620">
    <property type="component" value="Unassembled WGS sequence"/>
</dbReference>
<protein>
    <submittedName>
        <fullName evidence="1">Uncharacterized protein</fullName>
    </submittedName>
</protein>
<organism evidence="1 2">
    <name type="scientific">Ilyodon furcidens</name>
    <name type="common">goldbreast splitfin</name>
    <dbReference type="NCBI Taxonomy" id="33524"/>
    <lineage>
        <taxon>Eukaryota</taxon>
        <taxon>Metazoa</taxon>
        <taxon>Chordata</taxon>
        <taxon>Craniata</taxon>
        <taxon>Vertebrata</taxon>
        <taxon>Euteleostomi</taxon>
        <taxon>Actinopterygii</taxon>
        <taxon>Neopterygii</taxon>
        <taxon>Teleostei</taxon>
        <taxon>Neoteleostei</taxon>
        <taxon>Acanthomorphata</taxon>
        <taxon>Ovalentaria</taxon>
        <taxon>Atherinomorphae</taxon>
        <taxon>Cyprinodontiformes</taxon>
        <taxon>Goodeidae</taxon>
        <taxon>Ilyodon</taxon>
    </lineage>
</organism>
<proteinExistence type="predicted"/>
<comment type="caution">
    <text evidence="1">The sequence shown here is derived from an EMBL/GenBank/DDBJ whole genome shotgun (WGS) entry which is preliminary data.</text>
</comment>
<sequence>MEEGGHSAMQGARTRKLGKLNKEPHRYYSTVVTLVLVRYKRVNSTHFILIYTQNTKMGAQQMSKTQYSTKSHFSYSHLVKCNVFHYGKIDAKVKDYITST</sequence>
<reference evidence="1 2" key="1">
    <citation type="submission" date="2021-06" db="EMBL/GenBank/DDBJ databases">
        <authorList>
            <person name="Palmer J.M."/>
        </authorList>
    </citation>
    <scope>NUCLEOTIDE SEQUENCE [LARGE SCALE GENOMIC DNA]</scope>
    <source>
        <strain evidence="2">if_2019</strain>
        <tissue evidence="1">Muscle</tissue>
    </source>
</reference>